<proteinExistence type="predicted"/>
<reference evidence="1 2" key="1">
    <citation type="submission" date="2019-11" db="EMBL/GenBank/DDBJ databases">
        <title>Whole genome sequence of Oryza granulata.</title>
        <authorList>
            <person name="Li W."/>
        </authorList>
    </citation>
    <scope>NUCLEOTIDE SEQUENCE [LARGE SCALE GENOMIC DNA]</scope>
    <source>
        <strain evidence="2">cv. Menghai</strain>
        <tissue evidence="1">Leaf</tissue>
    </source>
</reference>
<protein>
    <submittedName>
        <fullName evidence="1">Uncharacterized protein</fullName>
    </submittedName>
</protein>
<dbReference type="AlphaFoldDB" id="A0A6G1EHU9"/>
<name>A0A6G1EHU9_9ORYZ</name>
<comment type="caution">
    <text evidence="1">The sequence shown here is derived from an EMBL/GenBank/DDBJ whole genome shotgun (WGS) entry which is preliminary data.</text>
</comment>
<sequence>MAEMQIGRRRCQGGPDPKSYLSLIRAMMTSMATTTSTRTYWLLLHVTMVAASFGDMTAPEIAEALAL</sequence>
<dbReference type="EMBL" id="SPHZ02000003">
    <property type="protein sequence ID" value="KAF0924166.1"/>
    <property type="molecule type" value="Genomic_DNA"/>
</dbReference>
<gene>
    <name evidence="1" type="ORF">E2562_008469</name>
</gene>
<keyword evidence="2" id="KW-1185">Reference proteome</keyword>
<dbReference type="Proteomes" id="UP000479710">
    <property type="component" value="Unassembled WGS sequence"/>
</dbReference>
<evidence type="ECO:0000313" key="2">
    <source>
        <dbReference type="Proteomes" id="UP000479710"/>
    </source>
</evidence>
<accession>A0A6G1EHU9</accession>
<organism evidence="1 2">
    <name type="scientific">Oryza meyeriana var. granulata</name>
    <dbReference type="NCBI Taxonomy" id="110450"/>
    <lineage>
        <taxon>Eukaryota</taxon>
        <taxon>Viridiplantae</taxon>
        <taxon>Streptophyta</taxon>
        <taxon>Embryophyta</taxon>
        <taxon>Tracheophyta</taxon>
        <taxon>Spermatophyta</taxon>
        <taxon>Magnoliopsida</taxon>
        <taxon>Liliopsida</taxon>
        <taxon>Poales</taxon>
        <taxon>Poaceae</taxon>
        <taxon>BOP clade</taxon>
        <taxon>Oryzoideae</taxon>
        <taxon>Oryzeae</taxon>
        <taxon>Oryzinae</taxon>
        <taxon>Oryza</taxon>
        <taxon>Oryza meyeriana</taxon>
    </lineage>
</organism>
<evidence type="ECO:0000313" key="1">
    <source>
        <dbReference type="EMBL" id="KAF0924166.1"/>
    </source>
</evidence>